<proteinExistence type="predicted"/>
<name>A0A4S8L8L0_DENBC</name>
<gene>
    <name evidence="1" type="ORF">K435DRAFT_870179</name>
</gene>
<evidence type="ECO:0000313" key="2">
    <source>
        <dbReference type="Proteomes" id="UP000297245"/>
    </source>
</evidence>
<organism evidence="1 2">
    <name type="scientific">Dendrothele bispora (strain CBS 962.96)</name>
    <dbReference type="NCBI Taxonomy" id="1314807"/>
    <lineage>
        <taxon>Eukaryota</taxon>
        <taxon>Fungi</taxon>
        <taxon>Dikarya</taxon>
        <taxon>Basidiomycota</taxon>
        <taxon>Agaricomycotina</taxon>
        <taxon>Agaricomycetes</taxon>
        <taxon>Agaricomycetidae</taxon>
        <taxon>Agaricales</taxon>
        <taxon>Agaricales incertae sedis</taxon>
        <taxon>Dendrothele</taxon>
    </lineage>
</organism>
<reference evidence="1 2" key="1">
    <citation type="journal article" date="2019" name="Nat. Ecol. Evol.">
        <title>Megaphylogeny resolves global patterns of mushroom evolution.</title>
        <authorList>
            <person name="Varga T."/>
            <person name="Krizsan K."/>
            <person name="Foldi C."/>
            <person name="Dima B."/>
            <person name="Sanchez-Garcia M."/>
            <person name="Sanchez-Ramirez S."/>
            <person name="Szollosi G.J."/>
            <person name="Szarkandi J.G."/>
            <person name="Papp V."/>
            <person name="Albert L."/>
            <person name="Andreopoulos W."/>
            <person name="Angelini C."/>
            <person name="Antonin V."/>
            <person name="Barry K.W."/>
            <person name="Bougher N.L."/>
            <person name="Buchanan P."/>
            <person name="Buyck B."/>
            <person name="Bense V."/>
            <person name="Catcheside P."/>
            <person name="Chovatia M."/>
            <person name="Cooper J."/>
            <person name="Damon W."/>
            <person name="Desjardin D."/>
            <person name="Finy P."/>
            <person name="Geml J."/>
            <person name="Haridas S."/>
            <person name="Hughes K."/>
            <person name="Justo A."/>
            <person name="Karasinski D."/>
            <person name="Kautmanova I."/>
            <person name="Kiss B."/>
            <person name="Kocsube S."/>
            <person name="Kotiranta H."/>
            <person name="LaButti K.M."/>
            <person name="Lechner B.E."/>
            <person name="Liimatainen K."/>
            <person name="Lipzen A."/>
            <person name="Lukacs Z."/>
            <person name="Mihaltcheva S."/>
            <person name="Morgado L.N."/>
            <person name="Niskanen T."/>
            <person name="Noordeloos M.E."/>
            <person name="Ohm R.A."/>
            <person name="Ortiz-Santana B."/>
            <person name="Ovrebo C."/>
            <person name="Racz N."/>
            <person name="Riley R."/>
            <person name="Savchenko A."/>
            <person name="Shiryaev A."/>
            <person name="Soop K."/>
            <person name="Spirin V."/>
            <person name="Szebenyi C."/>
            <person name="Tomsovsky M."/>
            <person name="Tulloss R.E."/>
            <person name="Uehling J."/>
            <person name="Grigoriev I.V."/>
            <person name="Vagvolgyi C."/>
            <person name="Papp T."/>
            <person name="Martin F.M."/>
            <person name="Miettinen O."/>
            <person name="Hibbett D.S."/>
            <person name="Nagy L.G."/>
        </authorList>
    </citation>
    <scope>NUCLEOTIDE SEQUENCE [LARGE SCALE GENOMIC DNA]</scope>
    <source>
        <strain evidence="1 2">CBS 962.96</strain>
    </source>
</reference>
<protein>
    <submittedName>
        <fullName evidence="1">Uncharacterized protein</fullName>
    </submittedName>
</protein>
<keyword evidence="2" id="KW-1185">Reference proteome</keyword>
<dbReference type="EMBL" id="ML179594">
    <property type="protein sequence ID" value="THU84528.1"/>
    <property type="molecule type" value="Genomic_DNA"/>
</dbReference>
<dbReference type="Proteomes" id="UP000297245">
    <property type="component" value="Unassembled WGS sequence"/>
</dbReference>
<dbReference type="OrthoDB" id="2151789at2759"/>
<dbReference type="AlphaFoldDB" id="A0A4S8L8L0"/>
<accession>A0A4S8L8L0</accession>
<sequence>MAAEQSPNTSSKSSTTGVQIALSGFINVSYDTDSQTTTFGTQIYAYLQQFNVSVVRGRVFGVDEFLSFSSFYNP</sequence>
<evidence type="ECO:0000313" key="1">
    <source>
        <dbReference type="EMBL" id="THU84528.1"/>
    </source>
</evidence>